<keyword evidence="4" id="KW-1185">Reference proteome</keyword>
<accession>A0A5C4XLR6</accession>
<evidence type="ECO:0000313" key="2">
    <source>
        <dbReference type="EMBL" id="TNM64383.1"/>
    </source>
</evidence>
<dbReference type="EMBL" id="VDMO01000041">
    <property type="protein sequence ID" value="TNM64383.1"/>
    <property type="molecule type" value="Genomic_DNA"/>
</dbReference>
<protein>
    <submittedName>
        <fullName evidence="2">Uncharacterized protein</fullName>
    </submittedName>
</protein>
<proteinExistence type="predicted"/>
<reference evidence="1 4" key="2">
    <citation type="submission" date="2020-08" db="EMBL/GenBank/DDBJ databases">
        <title>Genomic Encyclopedia of Type Strains, Phase IV (KMG-IV): sequencing the most valuable type-strain genomes for metagenomic binning, comparative biology and taxonomic classification.</title>
        <authorList>
            <person name="Goeker M."/>
        </authorList>
    </citation>
    <scope>NUCLEOTIDE SEQUENCE [LARGE SCALE GENOMIC DNA]</scope>
    <source>
        <strain evidence="1 4">DSM 12027</strain>
    </source>
</reference>
<gene>
    <name evidence="2" type="ORF">FHR04_19795</name>
    <name evidence="1" type="ORF">HNQ04_004023</name>
</gene>
<dbReference type="RefSeq" id="WP_139404910.1">
    <property type="nucleotide sequence ID" value="NZ_JACHEW010000041.1"/>
</dbReference>
<dbReference type="Proteomes" id="UP000629870">
    <property type="component" value="Unassembled WGS sequence"/>
</dbReference>
<dbReference type="EMBL" id="JACHEW010000041">
    <property type="protein sequence ID" value="MBB6018742.1"/>
    <property type="molecule type" value="Genomic_DNA"/>
</dbReference>
<reference evidence="2 3" key="1">
    <citation type="submission" date="2019-06" db="EMBL/GenBank/DDBJ databases">
        <title>Genome sequence of Deinococcus radiopugnans ATCC 19172.</title>
        <authorList>
            <person name="Maclea K.S."/>
            <person name="Maynard C.R."/>
        </authorList>
    </citation>
    <scope>NUCLEOTIDE SEQUENCE [LARGE SCALE GENOMIC DNA]</scope>
    <source>
        <strain evidence="2 3">ATCC 19172</strain>
    </source>
</reference>
<evidence type="ECO:0000313" key="4">
    <source>
        <dbReference type="Proteomes" id="UP000629870"/>
    </source>
</evidence>
<organism evidence="2 3">
    <name type="scientific">Deinococcus radiopugnans ATCC 19172</name>
    <dbReference type="NCBI Taxonomy" id="585398"/>
    <lineage>
        <taxon>Bacteria</taxon>
        <taxon>Thermotogati</taxon>
        <taxon>Deinococcota</taxon>
        <taxon>Deinococci</taxon>
        <taxon>Deinococcales</taxon>
        <taxon>Deinococcaceae</taxon>
        <taxon>Deinococcus</taxon>
    </lineage>
</organism>
<evidence type="ECO:0000313" key="1">
    <source>
        <dbReference type="EMBL" id="MBB6018742.1"/>
    </source>
</evidence>
<evidence type="ECO:0000313" key="3">
    <source>
        <dbReference type="Proteomes" id="UP000313988"/>
    </source>
</evidence>
<dbReference type="AlphaFoldDB" id="A0A5C4XLR6"/>
<comment type="caution">
    <text evidence="2">The sequence shown here is derived from an EMBL/GenBank/DDBJ whole genome shotgun (WGS) entry which is preliminary data.</text>
</comment>
<sequence>MKNPDKDGNSGGYGVTTVLTPTTPGAPDILRQLVVTFVKHGGTIKVGDVFKVQSVDQVEGRVQGDGETAATVLFSADIIGTLKIEWKAVGTKGTVTVLKVSDQFVTLKLDGALLNNAADPSGGSQMLVSGTFSYVPEPR</sequence>
<name>A0A5C4XLR6_9DEIO</name>
<dbReference type="Proteomes" id="UP000313988">
    <property type="component" value="Unassembled WGS sequence"/>
</dbReference>
<dbReference type="OrthoDB" id="9946790at2"/>